<evidence type="ECO:0000256" key="5">
    <source>
        <dbReference type="ARBA" id="ARBA00022777"/>
    </source>
</evidence>
<feature type="domain" description="PAC" evidence="8">
    <location>
        <begin position="529"/>
        <end position="581"/>
    </location>
</feature>
<dbReference type="InterPro" id="IPR005467">
    <property type="entry name" value="His_kinase_dom"/>
</dbReference>
<dbReference type="SUPFAM" id="SSF55785">
    <property type="entry name" value="PYP-like sensor domain (PAS domain)"/>
    <property type="match status" value="4"/>
</dbReference>
<dbReference type="SMART" id="SM00387">
    <property type="entry name" value="HATPase_c"/>
    <property type="match status" value="1"/>
</dbReference>
<evidence type="ECO:0000313" key="10">
    <source>
        <dbReference type="Proteomes" id="UP000717585"/>
    </source>
</evidence>
<dbReference type="InterPro" id="IPR013655">
    <property type="entry name" value="PAS_fold_3"/>
</dbReference>
<dbReference type="InterPro" id="IPR036890">
    <property type="entry name" value="HATPase_C_sf"/>
</dbReference>
<dbReference type="InterPro" id="IPR001610">
    <property type="entry name" value="PAC"/>
</dbReference>
<dbReference type="InterPro" id="IPR035965">
    <property type="entry name" value="PAS-like_dom_sf"/>
</dbReference>
<evidence type="ECO:0000259" key="6">
    <source>
        <dbReference type="PROSITE" id="PS50109"/>
    </source>
</evidence>
<evidence type="ECO:0000256" key="4">
    <source>
        <dbReference type="ARBA" id="ARBA00022679"/>
    </source>
</evidence>
<dbReference type="EMBL" id="JAHDYR010000062">
    <property type="protein sequence ID" value="KAG9391236.1"/>
    <property type="molecule type" value="Genomic_DNA"/>
</dbReference>
<evidence type="ECO:0000259" key="8">
    <source>
        <dbReference type="PROSITE" id="PS50113"/>
    </source>
</evidence>
<dbReference type="SMART" id="SM00086">
    <property type="entry name" value="PAC"/>
    <property type="match status" value="3"/>
</dbReference>
<reference evidence="9" key="1">
    <citation type="submission" date="2021-05" db="EMBL/GenBank/DDBJ databases">
        <title>A free-living protist that lacks canonical eukaryotic 1 DNA replication and segregation systems.</title>
        <authorList>
            <person name="Salas-Leiva D.E."/>
            <person name="Tromer E.C."/>
            <person name="Curtis B.A."/>
            <person name="Jerlstrom-Hultqvist J."/>
            <person name="Kolisko M."/>
            <person name="Yi Z."/>
            <person name="Salas-Leiva J.S."/>
            <person name="Gallot-Lavallee L."/>
            <person name="Kops G.J.P.L."/>
            <person name="Archibald J.M."/>
            <person name="Simpson A.G.B."/>
            <person name="Roger A.J."/>
        </authorList>
    </citation>
    <scope>NUCLEOTIDE SEQUENCE</scope>
    <source>
        <strain evidence="9">BICM</strain>
    </source>
</reference>
<feature type="domain" description="Histidine kinase" evidence="6">
    <location>
        <begin position="735"/>
        <end position="952"/>
    </location>
</feature>
<keyword evidence="4" id="KW-0808">Transferase</keyword>
<dbReference type="NCBIfam" id="TIGR00229">
    <property type="entry name" value="sensory_box"/>
    <property type="match status" value="2"/>
</dbReference>
<accession>A0A8J6BVB1</accession>
<dbReference type="Gene3D" id="3.30.450.20">
    <property type="entry name" value="PAS domain"/>
    <property type="match status" value="4"/>
</dbReference>
<dbReference type="InterPro" id="IPR000014">
    <property type="entry name" value="PAS"/>
</dbReference>
<name>A0A8J6BVB1_9EUKA</name>
<dbReference type="EC" id="2.7.13.3" evidence="2"/>
<dbReference type="PROSITE" id="PS50113">
    <property type="entry name" value="PAC"/>
    <property type="match status" value="1"/>
</dbReference>
<dbReference type="InterPro" id="IPR004358">
    <property type="entry name" value="Sig_transdc_His_kin-like_C"/>
</dbReference>
<dbReference type="Pfam" id="PF02518">
    <property type="entry name" value="HATPase_c"/>
    <property type="match status" value="1"/>
</dbReference>
<dbReference type="Proteomes" id="UP000717585">
    <property type="component" value="Unassembled WGS sequence"/>
</dbReference>
<evidence type="ECO:0000256" key="2">
    <source>
        <dbReference type="ARBA" id="ARBA00012438"/>
    </source>
</evidence>
<evidence type="ECO:0000259" key="7">
    <source>
        <dbReference type="PROSITE" id="PS50112"/>
    </source>
</evidence>
<feature type="domain" description="PAS" evidence="7">
    <location>
        <begin position="582"/>
        <end position="658"/>
    </location>
</feature>
<dbReference type="InterPro" id="IPR052162">
    <property type="entry name" value="Sensor_kinase/Photoreceptor"/>
</dbReference>
<dbReference type="SUPFAM" id="SSF55874">
    <property type="entry name" value="ATPase domain of HSP90 chaperone/DNA topoisomerase II/histidine kinase"/>
    <property type="match status" value="1"/>
</dbReference>
<protein>
    <recommendedName>
        <fullName evidence="2">histidine kinase</fullName>
        <ecNumber evidence="2">2.7.13.3</ecNumber>
    </recommendedName>
</protein>
<organism evidence="9 10">
    <name type="scientific">Carpediemonas membranifera</name>
    <dbReference type="NCBI Taxonomy" id="201153"/>
    <lineage>
        <taxon>Eukaryota</taxon>
        <taxon>Metamonada</taxon>
        <taxon>Carpediemonas-like organisms</taxon>
        <taxon>Carpediemonas</taxon>
    </lineage>
</organism>
<evidence type="ECO:0000313" key="9">
    <source>
        <dbReference type="EMBL" id="KAG9391236.1"/>
    </source>
</evidence>
<keyword evidence="5 9" id="KW-0418">Kinase</keyword>
<dbReference type="CDD" id="cd00130">
    <property type="entry name" value="PAS"/>
    <property type="match status" value="1"/>
</dbReference>
<evidence type="ECO:0000256" key="1">
    <source>
        <dbReference type="ARBA" id="ARBA00000085"/>
    </source>
</evidence>
<dbReference type="PROSITE" id="PS50109">
    <property type="entry name" value="HIS_KIN"/>
    <property type="match status" value="1"/>
</dbReference>
<dbReference type="InterPro" id="IPR000700">
    <property type="entry name" value="PAS-assoc_C"/>
</dbReference>
<keyword evidence="10" id="KW-1185">Reference proteome</keyword>
<dbReference type="CDD" id="cd00075">
    <property type="entry name" value="HATPase"/>
    <property type="match status" value="1"/>
</dbReference>
<dbReference type="Gene3D" id="3.30.565.10">
    <property type="entry name" value="Histidine kinase-like ATPase, C-terminal domain"/>
    <property type="match status" value="1"/>
</dbReference>
<dbReference type="InterPro" id="IPR003594">
    <property type="entry name" value="HATPase_dom"/>
</dbReference>
<dbReference type="OrthoDB" id="60033at2759"/>
<dbReference type="GO" id="GO:0004673">
    <property type="term" value="F:protein histidine kinase activity"/>
    <property type="evidence" value="ECO:0007669"/>
    <property type="project" value="UniProtKB-EC"/>
</dbReference>
<gene>
    <name evidence="9" type="ORF">J8273_7510</name>
</gene>
<sequence>MAENMDFSRFEGMSEEDMLLEIKAQLRINQRLRDELRAKREYAQTLLAALMGTPFVFCMLSHDLSPVHSNYMADKLFAGHPFPPGHRREALAAALAGLTNACPSTRFNDAATLPDGTLIPILWTASCSFQHNGRLSKVMLHGKVEAESILASWEHDFVDGDYGVDLRGLMNKTYVEGFWALTFDTDTPARFRLDFVSDALAKIWGVSVPELTADLWLSSIDPRDIDAVKETYVAFISGHEATFESTYRIVARDTGELRHVKAMGTRYSYAGSLGAFGTIRDITDEAREEQEASDVRAVADSMSNDMVDEMMWVLSVTATADFSVQYISPAWERWTGISSSELMTDSSKHLDAIVPEQREWVARRLRQFHGGRPTDFNVTSTSLGSPRPYTVSYIHSVTGAITVTKSHSALLRDATRTPVSSIGISRDMTQTCQTMTVLRQTDGLFQLLDAMAQSTWWIRGRGAGDEGNWDHFVHITQGCRELFGHTAAEIMADESLWVGVIAPEGREDLHNAVDVLYSASIDDPACAITDAVRKLVLPSGEVKHALFRSRPVINSRGQLTRIAGTVSDVTAIVERQERLAEYEAKLKAIMTQVESYVYLAEIREDGLKMVFASEYFETLTGYPVAAVMENASFWQMHITHPDDVDKVQREFDAFMDSNVKQSAQIGHRIIRADGTLKHVIAKVNRATHEESGVQYVLGMTYDATGTVESLEDKALIQKQAHKAQRMESLCVLSGMIASDFTVALRVITGNARSIIETITPDSPTNGELALLMKEIVESTATVDSIIAQLRMYTGQTEINMGLVNLTAMVEQLRPFLLADLPANVSVAWQLADQLSLLLVQADEVQLGHAVENLFMNGVESIGTDEGVVTVSTGTETTESGTAAFVRVADTGCGMDAAVMDRLFEPMFSTKFTGRGLGMAAVKGIVDAHGGSIDVKSRAEQGTVLTVSLPGICETCCKL</sequence>
<dbReference type="PANTHER" id="PTHR43304">
    <property type="entry name" value="PHYTOCHROME-LIKE PROTEIN CPH1"/>
    <property type="match status" value="1"/>
</dbReference>
<dbReference type="AlphaFoldDB" id="A0A8J6BVB1"/>
<dbReference type="PANTHER" id="PTHR43304:SF1">
    <property type="entry name" value="PAC DOMAIN-CONTAINING PROTEIN"/>
    <property type="match status" value="1"/>
</dbReference>
<evidence type="ECO:0000256" key="3">
    <source>
        <dbReference type="ARBA" id="ARBA00022553"/>
    </source>
</evidence>
<dbReference type="PRINTS" id="PR00344">
    <property type="entry name" value="BCTRLSENSOR"/>
</dbReference>
<proteinExistence type="predicted"/>
<comment type="caution">
    <text evidence="9">The sequence shown here is derived from an EMBL/GenBank/DDBJ whole genome shotgun (WGS) entry which is preliminary data.</text>
</comment>
<keyword evidence="3" id="KW-0597">Phosphoprotein</keyword>
<dbReference type="PROSITE" id="PS50112">
    <property type="entry name" value="PAS"/>
    <property type="match status" value="1"/>
</dbReference>
<dbReference type="Pfam" id="PF08447">
    <property type="entry name" value="PAS_3"/>
    <property type="match status" value="2"/>
</dbReference>
<comment type="catalytic activity">
    <reaction evidence="1">
        <text>ATP + protein L-histidine = ADP + protein N-phospho-L-histidine.</text>
        <dbReference type="EC" id="2.7.13.3"/>
    </reaction>
</comment>